<dbReference type="EMBL" id="JASCZI010241747">
    <property type="protein sequence ID" value="MED6206284.1"/>
    <property type="molecule type" value="Genomic_DNA"/>
</dbReference>
<proteinExistence type="predicted"/>
<dbReference type="Proteomes" id="UP001341840">
    <property type="component" value="Unassembled WGS sequence"/>
</dbReference>
<evidence type="ECO:0000256" key="1">
    <source>
        <dbReference type="SAM" id="MobiDB-lite"/>
    </source>
</evidence>
<keyword evidence="3" id="KW-1185">Reference proteome</keyword>
<name>A0ABU6Y8D2_9FABA</name>
<evidence type="ECO:0000313" key="3">
    <source>
        <dbReference type="Proteomes" id="UP001341840"/>
    </source>
</evidence>
<organism evidence="2 3">
    <name type="scientific">Stylosanthes scabra</name>
    <dbReference type="NCBI Taxonomy" id="79078"/>
    <lineage>
        <taxon>Eukaryota</taxon>
        <taxon>Viridiplantae</taxon>
        <taxon>Streptophyta</taxon>
        <taxon>Embryophyta</taxon>
        <taxon>Tracheophyta</taxon>
        <taxon>Spermatophyta</taxon>
        <taxon>Magnoliopsida</taxon>
        <taxon>eudicotyledons</taxon>
        <taxon>Gunneridae</taxon>
        <taxon>Pentapetalae</taxon>
        <taxon>rosids</taxon>
        <taxon>fabids</taxon>
        <taxon>Fabales</taxon>
        <taxon>Fabaceae</taxon>
        <taxon>Papilionoideae</taxon>
        <taxon>50 kb inversion clade</taxon>
        <taxon>dalbergioids sensu lato</taxon>
        <taxon>Dalbergieae</taxon>
        <taxon>Pterocarpus clade</taxon>
        <taxon>Stylosanthes</taxon>
    </lineage>
</organism>
<sequence>MARIGPAPGRPRQSLRLQLCPCRPGSGGRESSFWLQSDMVLFRGWAGNRRREGRMQVTARKHLWPPLPIIPSLRGVEKLDEVPIGEDASNIEAAYYMLELYPRSCKPENKKTHFKRNRPKIIDPFGNEVPRRKYEHHKKPGTAGTARGNRRLRQPGCSRRLTPLQAKTLIKRPPWPPTSFGHQ</sequence>
<gene>
    <name evidence="2" type="ORF">PIB30_025166</name>
</gene>
<comment type="caution">
    <text evidence="2">The sequence shown here is derived from an EMBL/GenBank/DDBJ whole genome shotgun (WGS) entry which is preliminary data.</text>
</comment>
<evidence type="ECO:0000313" key="2">
    <source>
        <dbReference type="EMBL" id="MED6206284.1"/>
    </source>
</evidence>
<feature type="region of interest" description="Disordered" evidence="1">
    <location>
        <begin position="132"/>
        <end position="183"/>
    </location>
</feature>
<accession>A0ABU6Y8D2</accession>
<reference evidence="2 3" key="1">
    <citation type="journal article" date="2023" name="Plants (Basel)">
        <title>Bridging the Gap: Combining Genomics and Transcriptomics Approaches to Understand Stylosanthes scabra, an Orphan Legume from the Brazilian Caatinga.</title>
        <authorList>
            <person name="Ferreira-Neto J.R.C."/>
            <person name="da Silva M.D."/>
            <person name="Binneck E."/>
            <person name="de Melo N.F."/>
            <person name="da Silva R.H."/>
            <person name="de Melo A.L.T.M."/>
            <person name="Pandolfi V."/>
            <person name="Bustamante F.O."/>
            <person name="Brasileiro-Vidal A.C."/>
            <person name="Benko-Iseppon A.M."/>
        </authorList>
    </citation>
    <scope>NUCLEOTIDE SEQUENCE [LARGE SCALE GENOMIC DNA]</scope>
    <source>
        <tissue evidence="2">Leaves</tissue>
    </source>
</reference>
<protein>
    <submittedName>
        <fullName evidence="2">Uncharacterized protein</fullName>
    </submittedName>
</protein>